<reference evidence="10" key="2">
    <citation type="submission" date="2025-09" db="UniProtKB">
        <authorList>
            <consortium name="Ensembl"/>
        </authorList>
    </citation>
    <scope>IDENTIFICATION</scope>
</reference>
<dbReference type="InterPro" id="IPR034736">
    <property type="entry name" value="ZF_C2H2_AKAP95"/>
</dbReference>
<dbReference type="Proteomes" id="UP000261540">
    <property type="component" value="Unplaced"/>
</dbReference>
<evidence type="ECO:0000256" key="1">
    <source>
        <dbReference type="ARBA" id="ARBA00004123"/>
    </source>
</evidence>
<feature type="compositionally biased region" description="Low complexity" evidence="8">
    <location>
        <begin position="21"/>
        <end position="40"/>
    </location>
</feature>
<evidence type="ECO:0000256" key="4">
    <source>
        <dbReference type="ARBA" id="ARBA00022771"/>
    </source>
</evidence>
<feature type="compositionally biased region" description="Polar residues" evidence="8">
    <location>
        <begin position="1"/>
        <end position="11"/>
    </location>
</feature>
<dbReference type="STRING" id="1676925.ENSPKIP00000023104"/>
<dbReference type="InterPro" id="IPR007071">
    <property type="entry name" value="AKAP95"/>
</dbReference>
<dbReference type="GO" id="GO:0034237">
    <property type="term" value="F:protein kinase A regulatory subunit binding"/>
    <property type="evidence" value="ECO:0007669"/>
    <property type="project" value="TreeGrafter"/>
</dbReference>
<comment type="similarity">
    <text evidence="7">Belongs to the AKAP95 family.</text>
</comment>
<keyword evidence="3" id="KW-0677">Repeat</keyword>
<dbReference type="GO" id="GO:0008270">
    <property type="term" value="F:zinc ion binding"/>
    <property type="evidence" value="ECO:0007669"/>
    <property type="project" value="UniProtKB-KW"/>
</dbReference>
<accession>A0A3B3RX97</accession>
<keyword evidence="11" id="KW-1185">Reference proteome</keyword>
<feature type="compositionally biased region" description="Basic and acidic residues" evidence="8">
    <location>
        <begin position="205"/>
        <end position="223"/>
    </location>
</feature>
<feature type="region of interest" description="Disordered" evidence="8">
    <location>
        <begin position="347"/>
        <end position="465"/>
    </location>
</feature>
<evidence type="ECO:0000313" key="10">
    <source>
        <dbReference type="Ensembl" id="ENSPKIP00000023104.1"/>
    </source>
</evidence>
<feature type="compositionally biased region" description="Basic and acidic residues" evidence="8">
    <location>
        <begin position="625"/>
        <end position="643"/>
    </location>
</feature>
<comment type="subcellular location">
    <subcellularLocation>
        <location evidence="1">Nucleus</location>
    </subcellularLocation>
</comment>
<feature type="compositionally biased region" description="Gly residues" evidence="8">
    <location>
        <begin position="98"/>
        <end position="107"/>
    </location>
</feature>
<evidence type="ECO:0000256" key="2">
    <source>
        <dbReference type="ARBA" id="ARBA00022723"/>
    </source>
</evidence>
<feature type="region of interest" description="Disordered" evidence="8">
    <location>
        <begin position="158"/>
        <end position="288"/>
    </location>
</feature>
<proteinExistence type="inferred from homology"/>
<keyword evidence="2" id="KW-0479">Metal-binding</keyword>
<feature type="compositionally biased region" description="Acidic residues" evidence="8">
    <location>
        <begin position="422"/>
        <end position="432"/>
    </location>
</feature>
<evidence type="ECO:0000313" key="11">
    <source>
        <dbReference type="Proteomes" id="UP000261540"/>
    </source>
</evidence>
<dbReference type="PROSITE" id="PS51799">
    <property type="entry name" value="ZF_C2H2_AKAP95"/>
    <property type="match status" value="1"/>
</dbReference>
<dbReference type="Ensembl" id="ENSPKIT00000003781.1">
    <property type="protein sequence ID" value="ENSPKIP00000023104.1"/>
    <property type="gene ID" value="ENSPKIG00000006866.1"/>
</dbReference>
<dbReference type="Pfam" id="PF04988">
    <property type="entry name" value="AKAP95"/>
    <property type="match status" value="1"/>
</dbReference>
<dbReference type="GO" id="GO:0016363">
    <property type="term" value="C:nuclear matrix"/>
    <property type="evidence" value="ECO:0007669"/>
    <property type="project" value="TreeGrafter"/>
</dbReference>
<feature type="region of interest" description="Disordered" evidence="8">
    <location>
        <begin position="1"/>
        <end position="43"/>
    </location>
</feature>
<feature type="compositionally biased region" description="Basic residues" evidence="8">
    <location>
        <begin position="455"/>
        <end position="465"/>
    </location>
</feature>
<feature type="compositionally biased region" description="Low complexity" evidence="8">
    <location>
        <begin position="57"/>
        <end position="70"/>
    </location>
</feature>
<keyword evidence="6" id="KW-0539">Nucleus</keyword>
<feature type="compositionally biased region" description="Basic and acidic residues" evidence="8">
    <location>
        <begin position="433"/>
        <end position="444"/>
    </location>
</feature>
<name>A0A3B3RX97_9TELE</name>
<keyword evidence="5" id="KW-0862">Zinc</keyword>
<reference evidence="10" key="1">
    <citation type="submission" date="2025-08" db="UniProtKB">
        <authorList>
            <consortium name="Ensembl"/>
        </authorList>
    </citation>
    <scope>IDENTIFICATION</scope>
</reference>
<dbReference type="PANTHER" id="PTHR12190">
    <property type="entry name" value="A-KINASE ANCHOR PROTEIN AKAP 8"/>
    <property type="match status" value="1"/>
</dbReference>
<feature type="compositionally biased region" description="Acidic residues" evidence="8">
    <location>
        <begin position="691"/>
        <end position="712"/>
    </location>
</feature>
<feature type="compositionally biased region" description="Low complexity" evidence="8">
    <location>
        <begin position="172"/>
        <end position="199"/>
    </location>
</feature>
<feature type="compositionally biased region" description="Low complexity" evidence="8">
    <location>
        <begin position="265"/>
        <end position="288"/>
    </location>
</feature>
<evidence type="ECO:0000256" key="8">
    <source>
        <dbReference type="SAM" id="MobiDB-lite"/>
    </source>
</evidence>
<evidence type="ECO:0000256" key="3">
    <source>
        <dbReference type="ARBA" id="ARBA00022737"/>
    </source>
</evidence>
<feature type="region of interest" description="Disordered" evidence="8">
    <location>
        <begin position="57"/>
        <end position="123"/>
    </location>
</feature>
<sequence>MGHVFHSNNNAGLPADVPVCAGSWSSAAPSSSSGSGASESYPNASAWQGYEGYGFYSAQSSSGSDPSADQYVYGSSWEPPRGGTESGVAMSGKEGRGKGQQQGGGGRSSSAGGSQADNPDSIIAKINQRLDLLAKESGGKESQESTFRFECFQSYMLPADKEQSVSSSLYREATAGGSSEATGGAAGMPSPESGSPYSRGRGGAGRRESSGAGEARSRGRGGRDFSAGARAGQHQQNRAQNRRGGGYWRGRDAPPPHQHLHHHSQFSQHSFSCYPSSTPPSSSSSSERLSACWSDQNYMGSCGAGRGLRGRVPSLFPPPYSEFYDVPPPPFPPHHLHGSTMMGGFCQPYGGPQGGSGAWNWNGKTWPRGDRDGRRQRGAGPPTRSAEGKKRRFSQTFDDLEAHHAGTGSEEDDYDQNPFAQNEDDDSEVLEEEAGKEAEKTRTGDEEENNEEAKRKRGRKKERQQKDHRLRFTCSMCKFRTVEEKDIQSHLEGRFHKDIFTFLASKIPEAHVKFLQEYTVNRNKKILKKRQDLLNQSETHEKSDPFIGAGQDEFLKRIEAAHCMACDMVIPAQHSLLQQHVNSPEHLCNRKGITEHFKRSSLPIAKSILNSSNISRMLEKYLKGEDPFTDETGDHDPEDDCHLVKANPGEQGASGPRTGALLHPGAPTGPEGAKNDGNEDEGSEEKGVLEEPQEFLEEYLDEEEEDEGDAVE</sequence>
<dbReference type="GO" id="GO:0003677">
    <property type="term" value="F:DNA binding"/>
    <property type="evidence" value="ECO:0007669"/>
    <property type="project" value="InterPro"/>
</dbReference>
<evidence type="ECO:0000256" key="6">
    <source>
        <dbReference type="ARBA" id="ARBA00023242"/>
    </source>
</evidence>
<dbReference type="PANTHER" id="PTHR12190:SF6">
    <property type="entry name" value="A-KINASE ANCHOR PROTEIN 8"/>
    <property type="match status" value="1"/>
</dbReference>
<evidence type="ECO:0000259" key="9">
    <source>
        <dbReference type="PROSITE" id="PS51799"/>
    </source>
</evidence>
<feature type="domain" description="C2H2 AKAP95-type" evidence="9">
    <location>
        <begin position="563"/>
        <end position="586"/>
    </location>
</feature>
<dbReference type="GeneTree" id="ENSGT00530000063777"/>
<dbReference type="AlphaFoldDB" id="A0A3B3RX97"/>
<evidence type="ECO:0000256" key="7">
    <source>
        <dbReference type="PROSITE-ProRule" id="PRU01140"/>
    </source>
</evidence>
<evidence type="ECO:0000256" key="5">
    <source>
        <dbReference type="ARBA" id="ARBA00022833"/>
    </source>
</evidence>
<keyword evidence="4 7" id="KW-0863">Zinc-finger</keyword>
<protein>
    <recommendedName>
        <fullName evidence="9">C2H2 AKAP95-type domain-containing protein</fullName>
    </recommendedName>
</protein>
<feature type="region of interest" description="Disordered" evidence="8">
    <location>
        <begin position="625"/>
        <end position="712"/>
    </location>
</feature>
<organism evidence="10 11">
    <name type="scientific">Paramormyrops kingsleyae</name>
    <dbReference type="NCBI Taxonomy" id="1676925"/>
    <lineage>
        <taxon>Eukaryota</taxon>
        <taxon>Metazoa</taxon>
        <taxon>Chordata</taxon>
        <taxon>Craniata</taxon>
        <taxon>Vertebrata</taxon>
        <taxon>Euteleostomi</taxon>
        <taxon>Actinopterygii</taxon>
        <taxon>Neopterygii</taxon>
        <taxon>Teleostei</taxon>
        <taxon>Osteoglossocephala</taxon>
        <taxon>Osteoglossomorpha</taxon>
        <taxon>Osteoglossiformes</taxon>
        <taxon>Mormyridae</taxon>
        <taxon>Paramormyrops</taxon>
    </lineage>
</organism>